<name>A0ABT4UM42_9BACT</name>
<reference evidence="1 2" key="1">
    <citation type="submission" date="2022-12" db="EMBL/GenBank/DDBJ databases">
        <title>Chitinophagaceae gen. sp. nov., a new member of the family Chitinophagaceae, isolated from soil in a chemical factory.</title>
        <authorList>
            <person name="Ke Z."/>
        </authorList>
    </citation>
    <scope>NUCLEOTIDE SEQUENCE [LARGE SCALE GENOMIC DNA]</scope>
    <source>
        <strain evidence="1 2">LY-5</strain>
    </source>
</reference>
<protein>
    <recommendedName>
        <fullName evidence="3">DUF4773 domain-containing protein</fullName>
    </recommendedName>
</protein>
<accession>A0ABT4UM42</accession>
<gene>
    <name evidence="1" type="ORF">O3P16_13875</name>
</gene>
<organism evidence="1 2">
    <name type="scientific">Polluticaenibacter yanchengensis</name>
    <dbReference type="NCBI Taxonomy" id="3014562"/>
    <lineage>
        <taxon>Bacteria</taxon>
        <taxon>Pseudomonadati</taxon>
        <taxon>Bacteroidota</taxon>
        <taxon>Chitinophagia</taxon>
        <taxon>Chitinophagales</taxon>
        <taxon>Chitinophagaceae</taxon>
        <taxon>Polluticaenibacter</taxon>
    </lineage>
</organism>
<dbReference type="Proteomes" id="UP001210231">
    <property type="component" value="Unassembled WGS sequence"/>
</dbReference>
<evidence type="ECO:0000313" key="2">
    <source>
        <dbReference type="Proteomes" id="UP001210231"/>
    </source>
</evidence>
<comment type="caution">
    <text evidence="1">The sequence shown here is derived from an EMBL/GenBank/DDBJ whole genome shotgun (WGS) entry which is preliminary data.</text>
</comment>
<evidence type="ECO:0008006" key="3">
    <source>
        <dbReference type="Google" id="ProtNLM"/>
    </source>
</evidence>
<sequence length="97" mass="10873">MIVLSMVPCDDVPAFTKNIQTNIPTISACTDMHDKHNHIEMCSPLCAGCTCCATIVVNTHFICYNINLPVSYIEKVEIDNSQPLQYRAATFWQPPKI</sequence>
<keyword evidence="2" id="KW-1185">Reference proteome</keyword>
<dbReference type="EMBL" id="JAQGEF010000019">
    <property type="protein sequence ID" value="MDA3615902.1"/>
    <property type="molecule type" value="Genomic_DNA"/>
</dbReference>
<proteinExistence type="predicted"/>
<evidence type="ECO:0000313" key="1">
    <source>
        <dbReference type="EMBL" id="MDA3615902.1"/>
    </source>
</evidence>